<keyword evidence="2" id="KW-0378">Hydrolase</keyword>
<dbReference type="GO" id="GO:0004519">
    <property type="term" value="F:endonuclease activity"/>
    <property type="evidence" value="ECO:0007669"/>
    <property type="project" value="UniProtKB-KW"/>
</dbReference>
<dbReference type="PANTHER" id="PTHR42834">
    <property type="entry name" value="ENDONUCLEASE/EXONUCLEASE/PHOSPHATASE FAMILY PROTEIN (AFU_ORTHOLOGUE AFUA_3G09210)"/>
    <property type="match status" value="1"/>
</dbReference>
<accession>A0A9D7SDE4</accession>
<dbReference type="Gene3D" id="3.60.10.10">
    <property type="entry name" value="Endonuclease/exonuclease/phosphatase"/>
    <property type="match status" value="1"/>
</dbReference>
<dbReference type="PANTHER" id="PTHR42834:SF1">
    <property type="entry name" value="ENDONUCLEASE_EXONUCLEASE_PHOSPHATASE FAMILY PROTEIN (AFU_ORTHOLOGUE AFUA_3G09210)"/>
    <property type="match status" value="1"/>
</dbReference>
<sequence>MEDLTQTANLKNRSYQIIHYNSPDDRGVDVALLYQEKYFHVVESKPYSILLKLANGNTKKTRDVLLVKGYLDQQLVYILVNHWPSRRGGEIITKPYRLQTAQLNRHIVDSLRSIHPDANYIIMGDLNDNPDNESLTVGIKAIGVKNKVGKEDFYNPFYWNYDRGEGSTSFNDTWSLFDQILISENLIQQNVNQFQFYKHQIYRKSFMLEASGHYKNHPKRTFSGNVYNYGYSDHFPVVVYLSKKAE</sequence>
<dbReference type="EMBL" id="JADKFW010000021">
    <property type="protein sequence ID" value="MBK9719587.1"/>
    <property type="molecule type" value="Genomic_DNA"/>
</dbReference>
<name>A0A9D7SDE4_9BACT</name>
<protein>
    <submittedName>
        <fullName evidence="2">Endonuclease/exonuclease/phosphatase family protein</fullName>
    </submittedName>
</protein>
<organism evidence="2 3">
    <name type="scientific">Candidatus Defluviibacterium haderslevense</name>
    <dbReference type="NCBI Taxonomy" id="2981993"/>
    <lineage>
        <taxon>Bacteria</taxon>
        <taxon>Pseudomonadati</taxon>
        <taxon>Bacteroidota</taxon>
        <taxon>Saprospiria</taxon>
        <taxon>Saprospirales</taxon>
        <taxon>Saprospiraceae</taxon>
        <taxon>Candidatus Defluviibacterium</taxon>
    </lineage>
</organism>
<dbReference type="Proteomes" id="UP000808349">
    <property type="component" value="Unassembled WGS sequence"/>
</dbReference>
<evidence type="ECO:0000313" key="3">
    <source>
        <dbReference type="Proteomes" id="UP000808349"/>
    </source>
</evidence>
<dbReference type="InterPro" id="IPR005135">
    <property type="entry name" value="Endo/exonuclease/phosphatase"/>
</dbReference>
<proteinExistence type="predicted"/>
<comment type="caution">
    <text evidence="2">The sequence shown here is derived from an EMBL/GenBank/DDBJ whole genome shotgun (WGS) entry which is preliminary data.</text>
</comment>
<gene>
    <name evidence="2" type="ORF">IPO85_19130</name>
</gene>
<keyword evidence="2" id="KW-0540">Nuclease</keyword>
<dbReference type="SUPFAM" id="SSF56219">
    <property type="entry name" value="DNase I-like"/>
    <property type="match status" value="1"/>
</dbReference>
<evidence type="ECO:0000313" key="2">
    <source>
        <dbReference type="EMBL" id="MBK9719587.1"/>
    </source>
</evidence>
<dbReference type="AlphaFoldDB" id="A0A9D7SDE4"/>
<feature type="domain" description="Endonuclease/exonuclease/phosphatase" evidence="1">
    <location>
        <begin position="1"/>
        <end position="243"/>
    </location>
</feature>
<evidence type="ECO:0000259" key="1">
    <source>
        <dbReference type="Pfam" id="PF19580"/>
    </source>
</evidence>
<keyword evidence="2" id="KW-0255">Endonuclease</keyword>
<dbReference type="Pfam" id="PF19580">
    <property type="entry name" value="Exo_endo_phos_3"/>
    <property type="match status" value="1"/>
</dbReference>
<reference evidence="2 3" key="1">
    <citation type="submission" date="2020-10" db="EMBL/GenBank/DDBJ databases">
        <title>Connecting structure to function with the recovery of over 1000 high-quality activated sludge metagenome-assembled genomes encoding full-length rRNA genes using long-read sequencing.</title>
        <authorList>
            <person name="Singleton C.M."/>
            <person name="Petriglieri F."/>
            <person name="Kristensen J.M."/>
            <person name="Kirkegaard R.H."/>
            <person name="Michaelsen T.Y."/>
            <person name="Andersen M.H."/>
            <person name="Karst S.M."/>
            <person name="Dueholm M.S."/>
            <person name="Nielsen P.H."/>
            <person name="Albertsen M."/>
        </authorList>
    </citation>
    <scope>NUCLEOTIDE SEQUENCE [LARGE SCALE GENOMIC DNA]</scope>
    <source>
        <strain evidence="2">Ribe_18-Q3-R11-54_BAT3C.373</strain>
    </source>
</reference>
<dbReference type="InterPro" id="IPR036691">
    <property type="entry name" value="Endo/exonu/phosph_ase_sf"/>
</dbReference>